<gene>
    <name evidence="6" type="ORF">SAMN04488121_103677</name>
</gene>
<dbReference type="AlphaFoldDB" id="A0A1G7RZ88"/>
<keyword evidence="2" id="KW-0732">Signal</keyword>
<dbReference type="GO" id="GO:0015562">
    <property type="term" value="F:efflux transmembrane transporter activity"/>
    <property type="evidence" value="ECO:0007669"/>
    <property type="project" value="TreeGrafter"/>
</dbReference>
<comment type="similarity">
    <text evidence="1">Belongs to the membrane fusion protein (MFP) (TC 8.A.1) family.</text>
</comment>
<dbReference type="GO" id="GO:1990281">
    <property type="term" value="C:efflux pump complex"/>
    <property type="evidence" value="ECO:0007669"/>
    <property type="project" value="TreeGrafter"/>
</dbReference>
<dbReference type="PANTHER" id="PTHR30469:SF37">
    <property type="entry name" value="RAGD PROTEIN"/>
    <property type="match status" value="1"/>
</dbReference>
<dbReference type="Gene3D" id="1.10.287.470">
    <property type="entry name" value="Helix hairpin bin"/>
    <property type="match status" value="1"/>
</dbReference>
<name>A0A1G7RZ88_CHIFI</name>
<dbReference type="PANTHER" id="PTHR30469">
    <property type="entry name" value="MULTIDRUG RESISTANCE PROTEIN MDTA"/>
    <property type="match status" value="1"/>
</dbReference>
<feature type="signal peptide" evidence="2">
    <location>
        <begin position="1"/>
        <end position="27"/>
    </location>
</feature>
<dbReference type="Gene3D" id="2.40.30.170">
    <property type="match status" value="1"/>
</dbReference>
<evidence type="ECO:0000259" key="4">
    <source>
        <dbReference type="Pfam" id="PF25973"/>
    </source>
</evidence>
<dbReference type="InterPro" id="IPR006143">
    <property type="entry name" value="RND_pump_MFP"/>
</dbReference>
<dbReference type="STRING" id="104663.SAMN04488121_103677"/>
<evidence type="ECO:0000259" key="3">
    <source>
        <dbReference type="Pfam" id="PF25954"/>
    </source>
</evidence>
<dbReference type="SUPFAM" id="SSF111369">
    <property type="entry name" value="HlyD-like secretion proteins"/>
    <property type="match status" value="1"/>
</dbReference>
<feature type="domain" description="CusB-like beta-barrel" evidence="3">
    <location>
        <begin position="230"/>
        <end position="301"/>
    </location>
</feature>
<reference evidence="6 7" key="1">
    <citation type="submission" date="2016-10" db="EMBL/GenBank/DDBJ databases">
        <authorList>
            <person name="de Groot N.N."/>
        </authorList>
    </citation>
    <scope>NUCLEOTIDE SEQUENCE [LARGE SCALE GENOMIC DNA]</scope>
    <source>
        <strain evidence="6 7">DSM 527</strain>
    </source>
</reference>
<evidence type="ECO:0000256" key="1">
    <source>
        <dbReference type="ARBA" id="ARBA00009477"/>
    </source>
</evidence>
<feature type="chain" id="PRO_5011632133" evidence="2">
    <location>
        <begin position="28"/>
        <end position="383"/>
    </location>
</feature>
<feature type="domain" description="CzcB-like barrel-sandwich hybrid" evidence="4">
    <location>
        <begin position="78"/>
        <end position="209"/>
    </location>
</feature>
<organism evidence="6 7">
    <name type="scientific">Chitinophaga filiformis</name>
    <name type="common">Myxococcus filiformis</name>
    <name type="synonym">Flexibacter filiformis</name>
    <dbReference type="NCBI Taxonomy" id="104663"/>
    <lineage>
        <taxon>Bacteria</taxon>
        <taxon>Pseudomonadati</taxon>
        <taxon>Bacteroidota</taxon>
        <taxon>Chitinophagia</taxon>
        <taxon>Chitinophagales</taxon>
        <taxon>Chitinophagaceae</taxon>
        <taxon>Chitinophaga</taxon>
    </lineage>
</organism>
<dbReference type="InterPro" id="IPR058792">
    <property type="entry name" value="Beta-barrel_RND_2"/>
</dbReference>
<dbReference type="OrthoDB" id="9806939at2"/>
<proteinExistence type="inferred from homology"/>
<dbReference type="Proteomes" id="UP000199045">
    <property type="component" value="Unassembled WGS sequence"/>
</dbReference>
<evidence type="ECO:0000313" key="7">
    <source>
        <dbReference type="Proteomes" id="UP000199045"/>
    </source>
</evidence>
<dbReference type="NCBIfam" id="TIGR01730">
    <property type="entry name" value="RND_mfp"/>
    <property type="match status" value="1"/>
</dbReference>
<dbReference type="Pfam" id="PF25954">
    <property type="entry name" value="Beta-barrel_RND_2"/>
    <property type="match status" value="1"/>
</dbReference>
<evidence type="ECO:0000259" key="5">
    <source>
        <dbReference type="Pfam" id="PF25989"/>
    </source>
</evidence>
<dbReference type="Pfam" id="PF25989">
    <property type="entry name" value="YknX_C"/>
    <property type="match status" value="1"/>
</dbReference>
<evidence type="ECO:0000313" key="6">
    <source>
        <dbReference type="EMBL" id="SDG16123.1"/>
    </source>
</evidence>
<evidence type="ECO:0000256" key="2">
    <source>
        <dbReference type="SAM" id="SignalP"/>
    </source>
</evidence>
<feature type="domain" description="YknX-like C-terminal permuted SH3-like" evidence="5">
    <location>
        <begin position="312"/>
        <end position="377"/>
    </location>
</feature>
<dbReference type="Gene3D" id="2.40.50.100">
    <property type="match status" value="1"/>
</dbReference>
<dbReference type="InterPro" id="IPR058647">
    <property type="entry name" value="BSH_CzcB-like"/>
</dbReference>
<accession>A0A1G7RZ88</accession>
<dbReference type="Pfam" id="PF25973">
    <property type="entry name" value="BSH_CzcB"/>
    <property type="match status" value="1"/>
</dbReference>
<dbReference type="EMBL" id="FNBN01000003">
    <property type="protein sequence ID" value="SDG16123.1"/>
    <property type="molecule type" value="Genomic_DNA"/>
</dbReference>
<dbReference type="InterPro" id="IPR058637">
    <property type="entry name" value="YknX-like_C"/>
</dbReference>
<sequence>MYHPYMNNMNSLKALAITILCSLPATMLLSSCGHTEGKSETTESAAPEEAAVSAISLQKGKLSSSLQIPGELIAYQQVDIYAKVSSFVKKLHVDVGSEVSSGQLLATMEAPEISSQLAGAESRLKAQEAIYLASKANYDRLYNTSLTPGTVSKNDLDIALARQNSDKAQLDAARASYREITDNRNYLEIRAPFSGVISARNVSAGAYVGPTGKGSEFPLFTLQEQKKLRLVISVPEAYTSYLANNSEVKFNVKAFTGQSFTAKVNRLSGALDTRLRSQRIEMDVINNDKKLLPGMIAEVNIPMNSTDSTFLVPKTAVVNSTLNIFVVRVVNGKAERVQVQTGREADGKIEIYGSNLNEGDTIVAAATEELRDGAELKHVKTGK</sequence>
<dbReference type="Gene3D" id="2.40.420.20">
    <property type="match status" value="1"/>
</dbReference>
<protein>
    <submittedName>
        <fullName evidence="6">RND family efflux transporter, MFP subunit</fullName>
    </submittedName>
</protein>